<organism evidence="1">
    <name type="scientific">Tanacetum cinerariifolium</name>
    <name type="common">Dalmatian daisy</name>
    <name type="synonym">Chrysanthemum cinerariifolium</name>
    <dbReference type="NCBI Taxonomy" id="118510"/>
    <lineage>
        <taxon>Eukaryota</taxon>
        <taxon>Viridiplantae</taxon>
        <taxon>Streptophyta</taxon>
        <taxon>Embryophyta</taxon>
        <taxon>Tracheophyta</taxon>
        <taxon>Spermatophyta</taxon>
        <taxon>Magnoliopsida</taxon>
        <taxon>eudicotyledons</taxon>
        <taxon>Gunneridae</taxon>
        <taxon>Pentapetalae</taxon>
        <taxon>asterids</taxon>
        <taxon>campanulids</taxon>
        <taxon>Asterales</taxon>
        <taxon>Asteraceae</taxon>
        <taxon>Asteroideae</taxon>
        <taxon>Anthemideae</taxon>
        <taxon>Anthemidinae</taxon>
        <taxon>Tanacetum</taxon>
    </lineage>
</organism>
<sequence>MIASIQGGTQKAVNAMGQSSERARVSLDVAGAAGRALADIQAAIVLINERNVSIATATEEQAQVAREVDRNLT</sequence>
<comment type="caution">
    <text evidence="1">The sequence shown here is derived from an EMBL/GenBank/DDBJ whole genome shotgun (WGS) entry which is preliminary data.</text>
</comment>
<evidence type="ECO:0008006" key="2">
    <source>
        <dbReference type="Google" id="ProtNLM"/>
    </source>
</evidence>
<dbReference type="AlphaFoldDB" id="A0A699XEU5"/>
<protein>
    <recommendedName>
        <fullName evidence="2">Methyl-accepting transducer domain-containing protein</fullName>
    </recommendedName>
</protein>
<reference evidence="1" key="1">
    <citation type="journal article" date="2019" name="Sci. Rep.">
        <title>Draft genome of Tanacetum cinerariifolium, the natural source of mosquito coil.</title>
        <authorList>
            <person name="Yamashiro T."/>
            <person name="Shiraishi A."/>
            <person name="Satake H."/>
            <person name="Nakayama K."/>
        </authorList>
    </citation>
    <scope>NUCLEOTIDE SEQUENCE</scope>
</reference>
<name>A0A699XEU5_TANCI</name>
<dbReference type="EMBL" id="BKCJ011828941">
    <property type="protein sequence ID" value="GFD56396.1"/>
    <property type="molecule type" value="Genomic_DNA"/>
</dbReference>
<feature type="non-terminal residue" evidence="1">
    <location>
        <position position="73"/>
    </location>
</feature>
<dbReference type="Gene3D" id="1.10.287.950">
    <property type="entry name" value="Methyl-accepting chemotaxis protein"/>
    <property type="match status" value="1"/>
</dbReference>
<accession>A0A699XEU5</accession>
<evidence type="ECO:0000313" key="1">
    <source>
        <dbReference type="EMBL" id="GFD56396.1"/>
    </source>
</evidence>
<gene>
    <name evidence="1" type="ORF">Tci_928365</name>
</gene>
<proteinExistence type="predicted"/>
<dbReference type="SUPFAM" id="SSF58104">
    <property type="entry name" value="Methyl-accepting chemotaxis protein (MCP) signaling domain"/>
    <property type="match status" value="1"/>
</dbReference>